<dbReference type="GO" id="GO:0005739">
    <property type="term" value="C:mitochondrion"/>
    <property type="evidence" value="ECO:0007669"/>
    <property type="project" value="UniProtKB-SubCell"/>
</dbReference>
<comment type="caution">
    <text evidence="7">The sequence shown here is derived from an EMBL/GenBank/DDBJ whole genome shotgun (WGS) entry which is preliminary data.</text>
</comment>
<proteinExistence type="predicted"/>
<dbReference type="InterPro" id="IPR007741">
    <property type="entry name" value="Ribosomal_mL43/mS25/NADH_DH"/>
</dbReference>
<protein>
    <recommendedName>
        <fullName evidence="6">Ribosomal protein/NADH dehydrogenase domain-containing protein</fullName>
    </recommendedName>
</protein>
<keyword evidence="2" id="KW-0689">Ribosomal protein</keyword>
<reference evidence="7" key="2">
    <citation type="journal article" date="2023" name="IMA Fungus">
        <title>Comparative genomic study of the Penicillium genus elucidates a diverse pangenome and 15 lateral gene transfer events.</title>
        <authorList>
            <person name="Petersen C."/>
            <person name="Sorensen T."/>
            <person name="Nielsen M.R."/>
            <person name="Sondergaard T.E."/>
            <person name="Sorensen J.L."/>
            <person name="Fitzpatrick D.A."/>
            <person name="Frisvad J.C."/>
            <person name="Nielsen K.L."/>
        </authorList>
    </citation>
    <scope>NUCLEOTIDE SEQUENCE</scope>
    <source>
        <strain evidence="7">IBT 34128</strain>
    </source>
</reference>
<feature type="region of interest" description="Disordered" evidence="5">
    <location>
        <begin position="148"/>
        <end position="175"/>
    </location>
</feature>
<evidence type="ECO:0000313" key="8">
    <source>
        <dbReference type="Proteomes" id="UP001141434"/>
    </source>
</evidence>
<comment type="subcellular location">
    <subcellularLocation>
        <location evidence="1">Mitochondrion</location>
    </subcellularLocation>
</comment>
<dbReference type="SMART" id="SM00916">
    <property type="entry name" value="L51_S25_CI-B8"/>
    <property type="match status" value="1"/>
</dbReference>
<evidence type="ECO:0000259" key="6">
    <source>
        <dbReference type="SMART" id="SM00916"/>
    </source>
</evidence>
<dbReference type="GO" id="GO:0003735">
    <property type="term" value="F:structural constituent of ribosome"/>
    <property type="evidence" value="ECO:0007669"/>
    <property type="project" value="InterPro"/>
</dbReference>
<evidence type="ECO:0000256" key="1">
    <source>
        <dbReference type="ARBA" id="ARBA00004173"/>
    </source>
</evidence>
<dbReference type="Pfam" id="PF05047">
    <property type="entry name" value="L51_S25_CI-B8"/>
    <property type="match status" value="1"/>
</dbReference>
<organism evidence="7 8">
    <name type="scientific">Penicillium alfredii</name>
    <dbReference type="NCBI Taxonomy" id="1506179"/>
    <lineage>
        <taxon>Eukaryota</taxon>
        <taxon>Fungi</taxon>
        <taxon>Dikarya</taxon>
        <taxon>Ascomycota</taxon>
        <taxon>Pezizomycotina</taxon>
        <taxon>Eurotiomycetes</taxon>
        <taxon>Eurotiomycetidae</taxon>
        <taxon>Eurotiales</taxon>
        <taxon>Aspergillaceae</taxon>
        <taxon>Penicillium</taxon>
    </lineage>
</organism>
<dbReference type="OrthoDB" id="1696305at2759"/>
<sequence length="206" mass="23161">MVNIFKRMRNLRTVLNFRLGSGAAILPSVANATKEYPAVTRLHLTYARKIYGGHQGARHFWRRCLPRLKYHNPGVPMTVRQTDEQDGPAALTIYFAQRASNAATALAADKKVTDSHAPAPESGEQAAVVNVKDLTYAEIWSRVQAATGAQGVSPTAEETQELKKLEDMRVKSEEDRKRVLGFREAKKDQERMIAEARKEVERLKEM</sequence>
<accession>A0A9W9ES91</accession>
<evidence type="ECO:0000256" key="3">
    <source>
        <dbReference type="ARBA" id="ARBA00023128"/>
    </source>
</evidence>
<dbReference type="GeneID" id="81397905"/>
<feature type="compositionally biased region" description="Basic and acidic residues" evidence="5">
    <location>
        <begin position="160"/>
        <end position="175"/>
    </location>
</feature>
<dbReference type="SUPFAM" id="SSF52833">
    <property type="entry name" value="Thioredoxin-like"/>
    <property type="match status" value="1"/>
</dbReference>
<dbReference type="PANTHER" id="PTHR13274:SF2">
    <property type="entry name" value="SMALL RIBOSOMAL SUBUNIT PROTEIN MS25"/>
    <property type="match status" value="1"/>
</dbReference>
<evidence type="ECO:0000256" key="5">
    <source>
        <dbReference type="SAM" id="MobiDB-lite"/>
    </source>
</evidence>
<dbReference type="GO" id="GO:1990904">
    <property type="term" value="C:ribonucleoprotein complex"/>
    <property type="evidence" value="ECO:0007669"/>
    <property type="project" value="UniProtKB-KW"/>
</dbReference>
<keyword evidence="4" id="KW-0687">Ribonucleoprotein</keyword>
<dbReference type="GO" id="GO:0005840">
    <property type="term" value="C:ribosome"/>
    <property type="evidence" value="ECO:0007669"/>
    <property type="project" value="UniProtKB-KW"/>
</dbReference>
<evidence type="ECO:0000313" key="7">
    <source>
        <dbReference type="EMBL" id="KAJ5086904.1"/>
    </source>
</evidence>
<keyword evidence="3" id="KW-0496">Mitochondrion</keyword>
<dbReference type="InterPro" id="IPR036249">
    <property type="entry name" value="Thioredoxin-like_sf"/>
</dbReference>
<dbReference type="RefSeq" id="XP_056509029.1">
    <property type="nucleotide sequence ID" value="XM_056658736.1"/>
</dbReference>
<gene>
    <name evidence="7" type="ORF">NUU61_008211</name>
</gene>
<keyword evidence="8" id="KW-1185">Reference proteome</keyword>
<dbReference type="EMBL" id="JAPMSZ010000010">
    <property type="protein sequence ID" value="KAJ5086904.1"/>
    <property type="molecule type" value="Genomic_DNA"/>
</dbReference>
<evidence type="ECO:0000256" key="4">
    <source>
        <dbReference type="ARBA" id="ARBA00023274"/>
    </source>
</evidence>
<dbReference type="PANTHER" id="PTHR13274">
    <property type="entry name" value="MITOCHONDRIAL RIBOSOMAL PROTEIN S25"/>
    <property type="match status" value="1"/>
</dbReference>
<dbReference type="Proteomes" id="UP001141434">
    <property type="component" value="Unassembled WGS sequence"/>
</dbReference>
<dbReference type="AlphaFoldDB" id="A0A9W9ES91"/>
<dbReference type="InterPro" id="IPR040049">
    <property type="entry name" value="Ribosomal_mS25/mL61"/>
</dbReference>
<name>A0A9W9ES91_9EURO</name>
<dbReference type="Gene3D" id="3.40.30.10">
    <property type="entry name" value="Glutaredoxin"/>
    <property type="match status" value="1"/>
</dbReference>
<evidence type="ECO:0000256" key="2">
    <source>
        <dbReference type="ARBA" id="ARBA00022980"/>
    </source>
</evidence>
<feature type="domain" description="Ribosomal protein/NADH dehydrogenase" evidence="6">
    <location>
        <begin position="49"/>
        <end position="150"/>
    </location>
</feature>
<reference evidence="7" key="1">
    <citation type="submission" date="2022-11" db="EMBL/GenBank/DDBJ databases">
        <authorList>
            <person name="Petersen C."/>
        </authorList>
    </citation>
    <scope>NUCLEOTIDE SEQUENCE</scope>
    <source>
        <strain evidence="7">IBT 34128</strain>
    </source>
</reference>